<sequence length="55" mass="5804">CTRPFCGTLTGTRSSPAGPRASRTTSWRSSSVRYATRTGAGPRKPGACWRSGSQS</sequence>
<feature type="compositionally biased region" description="Low complexity" evidence="1">
    <location>
        <begin position="22"/>
        <end position="31"/>
    </location>
</feature>
<reference evidence="2" key="1">
    <citation type="submission" date="2020-02" db="EMBL/GenBank/DDBJ databases">
        <authorList>
            <person name="Meier V. D."/>
        </authorList>
    </citation>
    <scope>NUCLEOTIDE SEQUENCE</scope>
    <source>
        <strain evidence="2">AVDCRST_MAG01</strain>
    </source>
</reference>
<name>A0A6J4QEX6_9ACTN</name>
<protein>
    <submittedName>
        <fullName evidence="2">Uncharacterized protein</fullName>
    </submittedName>
</protein>
<organism evidence="2">
    <name type="scientific">uncultured Rubrobacteraceae bacterium</name>
    <dbReference type="NCBI Taxonomy" id="349277"/>
    <lineage>
        <taxon>Bacteria</taxon>
        <taxon>Bacillati</taxon>
        <taxon>Actinomycetota</taxon>
        <taxon>Rubrobacteria</taxon>
        <taxon>Rubrobacterales</taxon>
        <taxon>Rubrobacteraceae</taxon>
        <taxon>environmental samples</taxon>
    </lineage>
</organism>
<accession>A0A6J4QEX6</accession>
<evidence type="ECO:0000313" key="2">
    <source>
        <dbReference type="EMBL" id="CAA9441116.1"/>
    </source>
</evidence>
<gene>
    <name evidence="2" type="ORF">AVDCRST_MAG01-01-3640</name>
</gene>
<feature type="region of interest" description="Disordered" evidence="1">
    <location>
        <begin position="1"/>
        <end position="55"/>
    </location>
</feature>
<feature type="non-terminal residue" evidence="2">
    <location>
        <position position="1"/>
    </location>
</feature>
<dbReference type="EMBL" id="CADCUW010000474">
    <property type="protein sequence ID" value="CAA9441116.1"/>
    <property type="molecule type" value="Genomic_DNA"/>
</dbReference>
<proteinExistence type="predicted"/>
<evidence type="ECO:0000256" key="1">
    <source>
        <dbReference type="SAM" id="MobiDB-lite"/>
    </source>
</evidence>
<dbReference type="AlphaFoldDB" id="A0A6J4QEX6"/>
<feature type="non-terminal residue" evidence="2">
    <location>
        <position position="55"/>
    </location>
</feature>